<dbReference type="KEGG" id="slau:SLA_7227"/>
<dbReference type="EMBL" id="AP017424">
    <property type="protein sequence ID" value="BAU88093.1"/>
    <property type="molecule type" value="Genomic_DNA"/>
</dbReference>
<feature type="region of interest" description="Disordered" evidence="1">
    <location>
        <begin position="54"/>
        <end position="73"/>
    </location>
</feature>
<evidence type="ECO:0000313" key="3">
    <source>
        <dbReference type="Proteomes" id="UP000217676"/>
    </source>
</evidence>
<sequence>MVRPYPGRARSSDRIVTWPVRPVTIRTSRGVPPPGTMKSVTVVVPELVLHQVSRTIESPTYRRQDPGTVSPSR</sequence>
<name>A0A160PAE4_STRLU</name>
<keyword evidence="3" id="KW-1185">Reference proteome</keyword>
<reference evidence="2 3" key="1">
    <citation type="journal article" date="2016" name="Genome Announc.">
        <title>Complete Genome Sequence of Thiostrepton-Producing Streptomyces laurentii ATCC 31255.</title>
        <authorList>
            <person name="Doi K."/>
            <person name="Fujino Y."/>
            <person name="Nagayoshi Y."/>
            <person name="Ohshima T."/>
            <person name="Ogata S."/>
        </authorList>
    </citation>
    <scope>NUCLEOTIDE SEQUENCE [LARGE SCALE GENOMIC DNA]</scope>
    <source>
        <strain evidence="2 3">ATCC 31255</strain>
    </source>
</reference>
<dbReference type="AlphaFoldDB" id="A0A160PAE4"/>
<proteinExistence type="predicted"/>
<protein>
    <submittedName>
        <fullName evidence="2">Sec-independent protein translocase protein tatC</fullName>
    </submittedName>
</protein>
<evidence type="ECO:0000313" key="2">
    <source>
        <dbReference type="EMBL" id="BAU88093.1"/>
    </source>
</evidence>
<dbReference type="Proteomes" id="UP000217676">
    <property type="component" value="Chromosome"/>
</dbReference>
<gene>
    <name evidence="2" type="ORF">SLA_7227</name>
</gene>
<organism evidence="2 3">
    <name type="scientific">Streptomyces laurentii</name>
    <dbReference type="NCBI Taxonomy" id="39478"/>
    <lineage>
        <taxon>Bacteria</taxon>
        <taxon>Bacillati</taxon>
        <taxon>Actinomycetota</taxon>
        <taxon>Actinomycetes</taxon>
        <taxon>Kitasatosporales</taxon>
        <taxon>Streptomycetaceae</taxon>
        <taxon>Streptomyces</taxon>
    </lineage>
</organism>
<evidence type="ECO:0000256" key="1">
    <source>
        <dbReference type="SAM" id="MobiDB-lite"/>
    </source>
</evidence>
<accession>A0A160PAE4</accession>